<dbReference type="EMBL" id="QLUW01000002">
    <property type="protein sequence ID" value="RAP76113.1"/>
    <property type="molecule type" value="Genomic_DNA"/>
</dbReference>
<dbReference type="AlphaFoldDB" id="A0A328U2V5"/>
<accession>A0A328U2V5</accession>
<comment type="caution">
    <text evidence="1">The sequence shown here is derived from an EMBL/GenBank/DDBJ whole genome shotgun (WGS) entry which is preliminary data.</text>
</comment>
<reference evidence="1 2" key="1">
    <citation type="submission" date="2018-06" db="EMBL/GenBank/DDBJ databases">
        <title>Paenibacillus montanisoli sp. nov., isolated from mountain area soil.</title>
        <authorList>
            <person name="Wu M."/>
        </authorList>
    </citation>
    <scope>NUCLEOTIDE SEQUENCE [LARGE SCALE GENOMIC DNA]</scope>
    <source>
        <strain evidence="1 2">RA17</strain>
    </source>
</reference>
<evidence type="ECO:0000313" key="2">
    <source>
        <dbReference type="Proteomes" id="UP000249260"/>
    </source>
</evidence>
<dbReference type="SUPFAM" id="SSF52499">
    <property type="entry name" value="Isochorismatase-like hydrolases"/>
    <property type="match status" value="1"/>
</dbReference>
<name>A0A328U2V5_9BACL</name>
<proteinExistence type="predicted"/>
<dbReference type="InterPro" id="IPR036380">
    <property type="entry name" value="Isochorismatase-like_sf"/>
</dbReference>
<keyword evidence="2" id="KW-1185">Reference proteome</keyword>
<protein>
    <submittedName>
        <fullName evidence="1">Uncharacterized protein</fullName>
    </submittedName>
</protein>
<dbReference type="OrthoDB" id="2556536at2"/>
<sequence>MRFSMDLEYTPISPVPNLPFTESSFKRMASQYTLDTNEIGIALVDIWNFGWENGPIVPELGFELSTERGVSHAKRKRQIIQEVIAPAVTELRDLGVQIFHCNHAFFLEKYPQWINSTTTAERENLKKIHETNSGQPPAEKHKTFPPNEWVQNWQSRHSDEINNWAWLKQNDKVYEQIDIAGPMKPQKNDLLVYNHIQFHRLLSERKIRVLFYMGFETDVCVQFSDYGMKYMSDYGYMCNIVRDATTTFETAETLDGLWKTKVHIAYIENKYGYSTTSRALIESIMKGTD</sequence>
<evidence type="ECO:0000313" key="1">
    <source>
        <dbReference type="EMBL" id="RAP76113.1"/>
    </source>
</evidence>
<dbReference type="Proteomes" id="UP000249260">
    <property type="component" value="Unassembled WGS sequence"/>
</dbReference>
<dbReference type="Gene3D" id="3.40.50.850">
    <property type="entry name" value="Isochorismatase-like"/>
    <property type="match status" value="1"/>
</dbReference>
<gene>
    <name evidence="1" type="ORF">DL346_11890</name>
</gene>
<organism evidence="1 2">
    <name type="scientific">Paenibacillus montanisoli</name>
    <dbReference type="NCBI Taxonomy" id="2081970"/>
    <lineage>
        <taxon>Bacteria</taxon>
        <taxon>Bacillati</taxon>
        <taxon>Bacillota</taxon>
        <taxon>Bacilli</taxon>
        <taxon>Bacillales</taxon>
        <taxon>Paenibacillaceae</taxon>
        <taxon>Paenibacillus</taxon>
    </lineage>
</organism>